<dbReference type="KEGG" id="ete:ETEE_1364"/>
<dbReference type="RefSeq" id="WP_034171875.1">
    <property type="nucleotide sequence ID" value="NZ_CP006664.1"/>
</dbReference>
<gene>
    <name evidence="1" type="primary">sepQ</name>
    <name evidence="1" type="ORF">ETEE_1364</name>
</gene>
<dbReference type="GeneID" id="33938997"/>
<evidence type="ECO:0000313" key="1">
    <source>
        <dbReference type="EMBL" id="AIJ07818.1"/>
    </source>
</evidence>
<protein>
    <submittedName>
        <fullName evidence="1">SepQ</fullName>
    </submittedName>
</protein>
<proteinExistence type="predicted"/>
<dbReference type="AlphaFoldDB" id="A0A076LM99"/>
<accession>A0A076LM99</accession>
<dbReference type="HOGENOM" id="CLU_936065_0_0_6"/>
<dbReference type="InterPro" id="IPR009532">
    <property type="entry name" value="SepQ"/>
</dbReference>
<reference evidence="1 2" key="1">
    <citation type="journal article" date="2012" name="PLoS ONE">
        <title>Edwardsiella comparative phylogenomics reveal the new intra/inter-species taxonomic relationships, virulence evolution and niche adaptation mechanisms.</title>
        <authorList>
            <person name="Yang M."/>
            <person name="Lv Y."/>
            <person name="Xiao J."/>
            <person name="Wu H."/>
            <person name="Zheng H."/>
            <person name="Liu Q."/>
            <person name="Zhang Y."/>
            <person name="Wang Q."/>
        </authorList>
    </citation>
    <scope>NUCLEOTIDE SEQUENCE [LARGE SCALE GENOMIC DNA]</scope>
    <source>
        <strain evidence="2">080813</strain>
    </source>
</reference>
<organism evidence="1 2">
    <name type="scientific">Edwardsiella anguillarum ET080813</name>
    <dbReference type="NCBI Taxonomy" id="667120"/>
    <lineage>
        <taxon>Bacteria</taxon>
        <taxon>Pseudomonadati</taxon>
        <taxon>Pseudomonadota</taxon>
        <taxon>Gammaproteobacteria</taxon>
        <taxon>Enterobacterales</taxon>
        <taxon>Hafniaceae</taxon>
        <taxon>Edwardsiella</taxon>
    </lineage>
</organism>
<sequence>MIKLEYLSLFSKIGSGRVYHRDESGSIYLHFSHGAGRGVVIDLVVDSVPGQIWFSESEWLEWCNDIVHFSDIEAIPISLKDILATWVLGDFFFGHKIIIKQITTLVLLDGFYPQATINSEDKNIAMVMLSTPLSFLSFFGNGDSEIYPYGQFKLFDFEFYLAIGYDEIVISQLELGGAIRVNNISNIDDDQVWISYGSPLGIVRVENSKLNIIETLYSPAAIVLDDAHDYEHMYYYCVGKVTLNISELDRFLVSGAVNYNKIMYFPNVKIINGKSCIAEGELVKINDAFYVELLNLE</sequence>
<dbReference type="EMBL" id="CP006664">
    <property type="protein sequence ID" value="AIJ07818.1"/>
    <property type="molecule type" value="Genomic_DNA"/>
</dbReference>
<dbReference type="Pfam" id="PF06622">
    <property type="entry name" value="SepQ"/>
    <property type="match status" value="1"/>
</dbReference>
<dbReference type="Proteomes" id="UP000028681">
    <property type="component" value="Chromosome"/>
</dbReference>
<evidence type="ECO:0000313" key="2">
    <source>
        <dbReference type="Proteomes" id="UP000028681"/>
    </source>
</evidence>
<name>A0A076LM99_9GAMM</name>